<comment type="caution">
    <text evidence="7">The sequence shown here is derived from an EMBL/GenBank/DDBJ whole genome shotgun (WGS) entry which is preliminary data.</text>
</comment>
<dbReference type="Pfam" id="PF00550">
    <property type="entry name" value="PP-binding"/>
    <property type="match status" value="3"/>
</dbReference>
<dbReference type="Pfam" id="PF00501">
    <property type="entry name" value="AMP-binding"/>
    <property type="match status" value="2"/>
</dbReference>
<dbReference type="PROSITE" id="PS50075">
    <property type="entry name" value="CARRIER"/>
    <property type="match status" value="3"/>
</dbReference>
<feature type="domain" description="Carrier" evidence="6">
    <location>
        <begin position="2148"/>
        <end position="2221"/>
    </location>
</feature>
<dbReference type="SUPFAM" id="SSF52777">
    <property type="entry name" value="CoA-dependent acyltransferases"/>
    <property type="match status" value="4"/>
</dbReference>
<keyword evidence="2" id="KW-0597">Phosphoprotein</keyword>
<dbReference type="CDD" id="cd19537">
    <property type="entry name" value="C_NRPS-like"/>
    <property type="match status" value="1"/>
</dbReference>
<protein>
    <submittedName>
        <fullName evidence="7">Nonribosomal peptide synthetase verP</fullName>
    </submittedName>
</protein>
<dbReference type="InterPro" id="IPR001242">
    <property type="entry name" value="Condensation_dom"/>
</dbReference>
<dbReference type="InterPro" id="IPR036736">
    <property type="entry name" value="ACP-like_sf"/>
</dbReference>
<dbReference type="Gene3D" id="3.30.559.10">
    <property type="entry name" value="Chloramphenicol acetyltransferase-like domain"/>
    <property type="match status" value="2"/>
</dbReference>
<evidence type="ECO:0000256" key="4">
    <source>
        <dbReference type="ARBA" id="ARBA00029454"/>
    </source>
</evidence>
<proteinExistence type="inferred from homology"/>
<evidence type="ECO:0000256" key="3">
    <source>
        <dbReference type="ARBA" id="ARBA00022598"/>
    </source>
</evidence>
<evidence type="ECO:0000259" key="6">
    <source>
        <dbReference type="PROSITE" id="PS50075"/>
    </source>
</evidence>
<dbReference type="InterPro" id="IPR000873">
    <property type="entry name" value="AMP-dep_synth/lig_dom"/>
</dbReference>
<dbReference type="Proteomes" id="UP001338125">
    <property type="component" value="Unassembled WGS sequence"/>
</dbReference>
<dbReference type="InterPro" id="IPR023213">
    <property type="entry name" value="CAT-like_dom_sf"/>
</dbReference>
<dbReference type="PANTHER" id="PTHR45527">
    <property type="entry name" value="NONRIBOSOMAL PEPTIDE SYNTHETASE"/>
    <property type="match status" value="1"/>
</dbReference>
<dbReference type="PROSITE" id="PS00012">
    <property type="entry name" value="PHOSPHOPANTETHEINE"/>
    <property type="match status" value="1"/>
</dbReference>
<organism evidence="7 8">
    <name type="scientific">Cladobotryum mycophilum</name>
    <dbReference type="NCBI Taxonomy" id="491253"/>
    <lineage>
        <taxon>Eukaryota</taxon>
        <taxon>Fungi</taxon>
        <taxon>Dikarya</taxon>
        <taxon>Ascomycota</taxon>
        <taxon>Pezizomycotina</taxon>
        <taxon>Sordariomycetes</taxon>
        <taxon>Hypocreomycetidae</taxon>
        <taxon>Hypocreales</taxon>
        <taxon>Hypocreaceae</taxon>
        <taxon>Cladobotryum</taxon>
    </lineage>
</organism>
<dbReference type="Gene3D" id="3.40.50.12780">
    <property type="entry name" value="N-terminal domain of ligase-like"/>
    <property type="match status" value="2"/>
</dbReference>
<gene>
    <name evidence="7" type="ORF">PT974_12293</name>
</gene>
<dbReference type="Pfam" id="PF00668">
    <property type="entry name" value="Condensation"/>
    <property type="match status" value="2"/>
</dbReference>
<keyword evidence="1" id="KW-0596">Phosphopantetheine</keyword>
<keyword evidence="8" id="KW-1185">Reference proteome</keyword>
<dbReference type="SUPFAM" id="SSF47336">
    <property type="entry name" value="ACP-like"/>
    <property type="match status" value="3"/>
</dbReference>
<dbReference type="InterPro" id="IPR009081">
    <property type="entry name" value="PP-bd_ACP"/>
</dbReference>
<feature type="region of interest" description="Disordered" evidence="5">
    <location>
        <begin position="1661"/>
        <end position="1680"/>
    </location>
</feature>
<name>A0ABR0S7Q3_9HYPO</name>
<evidence type="ECO:0000256" key="1">
    <source>
        <dbReference type="ARBA" id="ARBA00022450"/>
    </source>
</evidence>
<reference evidence="7 8" key="1">
    <citation type="submission" date="2024-01" db="EMBL/GenBank/DDBJ databases">
        <title>Complete genome of Cladobotryum mycophilum ATHUM6906.</title>
        <authorList>
            <person name="Christinaki A.C."/>
            <person name="Myridakis A.I."/>
            <person name="Kouvelis V.N."/>
        </authorList>
    </citation>
    <scope>NUCLEOTIDE SEQUENCE [LARGE SCALE GENOMIC DNA]</scope>
    <source>
        <strain evidence="7 8">ATHUM6906</strain>
    </source>
</reference>
<accession>A0ABR0S7Q3</accession>
<dbReference type="SMART" id="SM00823">
    <property type="entry name" value="PKS_PP"/>
    <property type="match status" value="3"/>
</dbReference>
<dbReference type="Gene3D" id="1.10.1200.10">
    <property type="entry name" value="ACP-like"/>
    <property type="match status" value="3"/>
</dbReference>
<dbReference type="InterPro" id="IPR045851">
    <property type="entry name" value="AMP-bd_C_sf"/>
</dbReference>
<dbReference type="InterPro" id="IPR042099">
    <property type="entry name" value="ANL_N_sf"/>
</dbReference>
<evidence type="ECO:0000256" key="2">
    <source>
        <dbReference type="ARBA" id="ARBA00022553"/>
    </source>
</evidence>
<comment type="similarity">
    <text evidence="4">Belongs to the NRP synthetase family.</text>
</comment>
<feature type="domain" description="Carrier" evidence="6">
    <location>
        <begin position="525"/>
        <end position="601"/>
    </location>
</feature>
<dbReference type="PANTHER" id="PTHR45527:SF11">
    <property type="entry name" value="NONRIBOSOMAL PEPTIDE SYNTHETASE 5"/>
    <property type="match status" value="1"/>
</dbReference>
<evidence type="ECO:0000313" key="7">
    <source>
        <dbReference type="EMBL" id="KAK5988153.1"/>
    </source>
</evidence>
<dbReference type="EMBL" id="JAVFKD010000016">
    <property type="protein sequence ID" value="KAK5988153.1"/>
    <property type="molecule type" value="Genomic_DNA"/>
</dbReference>
<dbReference type="Gene3D" id="3.30.559.30">
    <property type="entry name" value="Nonribosomal peptide synthetase, condensation domain"/>
    <property type="match status" value="2"/>
</dbReference>
<dbReference type="PROSITE" id="PS00455">
    <property type="entry name" value="AMP_BINDING"/>
    <property type="match status" value="2"/>
</dbReference>
<sequence length="2222" mass="245231">MATIPTDLCELFSQSVDQCPDNLAVDHEDGCLTYRELDEASSALASDLTRLGVEKGSPVLLVTAHGTFNLVAILAILKSGGCFVPIDRRTWSLEMIKYVCDTVDSPVIINTTPEPFAAPDGQRHVLQITKIPPAGSETNCSSTVSRIGSDDVACIIFTSGSTGRPKGVIISHKSLCLYSKTSPLNLDIAPGDRLLHILSVAFDACACMLFSTLANCGTVVPSQPEDIYNKASSCTVIAATPSILSSLPTPTSEDSIFSNMHTIILGGETATSELLGSWIDTGVRVLTGYGVTETTSMGCIHNVERHPQTGEINPLLIGAFMEQSPICLLNSNLSIIEEDVVEGEIVIAGDGVSLGYYKDEVKTKDTFIYWNESRIYRTGDYGRWVRGPAGDRVMEFRGRKDRTVKNRGFLVNLDRDVEDGLYRIGASLGVKSVCAVATEKGIIAVVTPSCVDTTVLLAKAEQSMCAYCIPYRIETVEEIPLSSNGKVQHKKVLDIIATVDEGKDPNDLVVPTASTIFERQSIDKEEEEEKLRKILRAAAEVLACPEDKVQAEDSFVGMGGSSLLALKFVAVLRQVNLQIAVRDIFRCRTFSEMSQHAFAKPCAEQVTTPIAKDPTVAQKLADLRSQARIMLGLSDESFEVGPLTSFQLDLAMPTLLDESRSVNQVKLVYGGTHASMMERAWRAVWQAEPVFRTEICLTIGCGAQIIHKKPFRRPQLEIYASRKDYETAVMEVSMAVGLGCRLEFFAFHPTTAATKAGRRASIPRGTEELTIVLTVHHSLIDGISLKLLLDNVERAAQGRSLHCSPCSINANLGLMAIQKIRDTEAKNFFSEYLKDLPAENLSTERHRISAQRRRQGVEQCMNTVFFESSASVDEVTAFAGQSCVSVACIYYTAWAMAINALEGSKDVIVGAVFSNRATQPDYEDTIGPYMSTLPLVVKLGADQTVAACLQRIMDDLTTISEYAWARADQVGIGRRMGNLLAMQLPLPNERSRPPPMRVESLENSDFPLSFLVEANGSLRALYDTTMFDDRVVRRLGEHFKHSLQSLLHEALVEDCMKMNRVQEMVLEKAEQVRIEAGEQIVKQVLERSIDRFPGEIALEDCSGTKITYVELDRVTNIIAHHINAELLDARAVAIYGDGTTGWILGLLGILKTGRIYAPLDPKWPMDRRAAVCEKSGATAVLLPSTSQRNEVPSDMQVLAVDSILNDEKGQGNVTRLPDTASPDSDLVIVFTSGTTGTPKGIPISNRGFLSLQSNPEATMFAAPGRRIAQFMSPAFDYCNVEIFSALLHGATLVLRDPLNPYAHLAKVNTVTMMPSVLSVIDPNDFPNLEIVYATGEAVTTGLVNKFATRALFYNAYGPAECSICTSFTRMIPGDTVTIGHAIETARMYILDEQQSQAPEGVRGELYLAGIQVLREYINAPEQTLLRILPDPWHEGQRMYRTGDYGMRGKDGRITYMGRIDRQVKIRGYRVELAGVEHAIMSGPSDEDITQCAAFSVNGTLASCLTFRIPLNSVDSEERIRRLRDRLGKLLLPSWVPQIIFSVEEFPRTANGKIDTKVLETLYTTQISSRKTVQSTPSIAPDVEGKLADEWRSVLQLDTNVQLEESDDFFSLGGHSVLIMLLSTRLASKFGVNVTARELLPTPTFGGQISVIRRLLEKKVTASQQTETKEPEDSTTSQTDNLLQSEELTELERQVWFQYQVATSVSAFNIANVLRLTGRFDVDRLMDSLNAALASDPVLRSNLVEGSNGPKRVLRSAPPTVRLVKRLNTNKEVNYRFNLEHDELIRVHLVMNKSEEDDNSVAQLVIVTSHSIADLGTLQNLLQLVSRSYIGTAPMMHVRPRHLDSTRWMHRPSLDEHKFWKDYLTSHGYKDHRSSLLRRSFLSSPLATFHGASRTREFSGRLVKRLNTLMRRLGITHHQIGLAAAALVLQWLSGEDDVIIGAPNANRTSSVEREALGQFLDRLPIRVKISSESSDSTPTTNTVLTEVRDSSRLALANVIPFSNILETLGFPSGALHHPLFECMVTFHPRSARLHNFLQLPECQVSATPMFAHGAKFPLMMEWFELDSDRWSLHIEHNTNHLLPATIDMIEDALEIILEAMGDECSISELHTRLTDLNLPELDSLDESPISSSSSSPRSSKDYAYMLSVEEIASTIQGEMVACLDKGTEKLSRSSSFFSAGADSAAVISLRHRMQKLGFDIPVRAIFVAQSPLKLAEHVLVCRE</sequence>
<dbReference type="InterPro" id="IPR020845">
    <property type="entry name" value="AMP-binding_CS"/>
</dbReference>
<dbReference type="InterPro" id="IPR006162">
    <property type="entry name" value="Ppantetheine_attach_site"/>
</dbReference>
<dbReference type="SUPFAM" id="SSF56801">
    <property type="entry name" value="Acetyl-CoA synthetase-like"/>
    <property type="match status" value="2"/>
</dbReference>
<dbReference type="InterPro" id="IPR020806">
    <property type="entry name" value="PKS_PP-bd"/>
</dbReference>
<feature type="domain" description="Carrier" evidence="6">
    <location>
        <begin position="1577"/>
        <end position="1655"/>
    </location>
</feature>
<dbReference type="Gene3D" id="3.30.300.30">
    <property type="match status" value="2"/>
</dbReference>
<evidence type="ECO:0000313" key="8">
    <source>
        <dbReference type="Proteomes" id="UP001338125"/>
    </source>
</evidence>
<keyword evidence="3" id="KW-0436">Ligase</keyword>
<evidence type="ECO:0000256" key="5">
    <source>
        <dbReference type="SAM" id="MobiDB-lite"/>
    </source>
</evidence>